<feature type="compositionally biased region" description="Basic residues" evidence="1">
    <location>
        <begin position="171"/>
        <end position="183"/>
    </location>
</feature>
<dbReference type="OrthoDB" id="418917at2759"/>
<protein>
    <submittedName>
        <fullName evidence="2">Uncharacterized protein</fullName>
    </submittedName>
</protein>
<dbReference type="InterPro" id="IPR029063">
    <property type="entry name" value="SAM-dependent_MTases_sf"/>
</dbReference>
<evidence type="ECO:0000256" key="1">
    <source>
        <dbReference type="SAM" id="MobiDB-lite"/>
    </source>
</evidence>
<sequence>MRDPLSKIGLDERPDFLLAADVIYASAKEALGRQLLDTLLKLSKPDTVIIISNVRRFREGQAKGEGRFFALCDSCYERAALAPGELHPDFRRAGVGSCEIHLLRLRSNAVPAAPVSPKRRRAVSKGTKVKRMRCAAAPPKELVAPSTGTDGRLEKVKTRERPASRSVPKSSKQRRTSQRGKVKKIPDRDVAAIIKSAQQSVQAVRKEAAEMREGIEDDLKTWAVNECKPLDGKCTGFERRIRDAERKHYEAEAYAHKKEQQEVSACHVKALEILKHHQKVKEMTTEDLVKAVAGDGETVTKAKLEHVERNEPDAKVSESCMPKGRYFDFLDDEKEGFLTQEHLLTVVRTLKKVTKETTITDTAEVSEETQTLSKLEVGDLLELLSEPSEHGDLLRARCRAMKDGTRGWVSVKSNNAMGPVFLQDGGRIWRVQKETLLTKGFDIGTTADEDRKLRPNELVGLREWMQKDEKSGLMRMKCKTKNDGKVGWVTAVGNTGTDHLSQRTLDFSRGVLDAALISNARPPRTGKCGLGPARPLTASEGLRMRRS</sequence>
<feature type="region of interest" description="Disordered" evidence="1">
    <location>
        <begin position="521"/>
        <end position="547"/>
    </location>
</feature>
<dbReference type="EMBL" id="LSRX01000048">
    <property type="protein sequence ID" value="OLQ12145.1"/>
    <property type="molecule type" value="Genomic_DNA"/>
</dbReference>
<feature type="compositionally biased region" description="Basic and acidic residues" evidence="1">
    <location>
        <begin position="151"/>
        <end position="163"/>
    </location>
</feature>
<keyword evidence="3" id="KW-1185">Reference proteome</keyword>
<evidence type="ECO:0000313" key="2">
    <source>
        <dbReference type="EMBL" id="OLQ12145.1"/>
    </source>
</evidence>
<dbReference type="AlphaFoldDB" id="A0A1Q9EXM7"/>
<dbReference type="Proteomes" id="UP000186817">
    <property type="component" value="Unassembled WGS sequence"/>
</dbReference>
<gene>
    <name evidence="2" type="ORF">AK812_SmicGene4011</name>
</gene>
<evidence type="ECO:0000313" key="3">
    <source>
        <dbReference type="Proteomes" id="UP000186817"/>
    </source>
</evidence>
<organism evidence="2 3">
    <name type="scientific">Symbiodinium microadriaticum</name>
    <name type="common">Dinoflagellate</name>
    <name type="synonym">Zooxanthella microadriatica</name>
    <dbReference type="NCBI Taxonomy" id="2951"/>
    <lineage>
        <taxon>Eukaryota</taxon>
        <taxon>Sar</taxon>
        <taxon>Alveolata</taxon>
        <taxon>Dinophyceae</taxon>
        <taxon>Suessiales</taxon>
        <taxon>Symbiodiniaceae</taxon>
        <taxon>Symbiodinium</taxon>
    </lineage>
</organism>
<reference evidence="2 3" key="1">
    <citation type="submission" date="2016-02" db="EMBL/GenBank/DDBJ databases">
        <title>Genome analysis of coral dinoflagellate symbionts highlights evolutionary adaptations to a symbiotic lifestyle.</title>
        <authorList>
            <person name="Aranda M."/>
            <person name="Li Y."/>
            <person name="Liew Y.J."/>
            <person name="Baumgarten S."/>
            <person name="Simakov O."/>
            <person name="Wilson M."/>
            <person name="Piel J."/>
            <person name="Ashoor H."/>
            <person name="Bougouffa S."/>
            <person name="Bajic V.B."/>
            <person name="Ryu T."/>
            <person name="Ravasi T."/>
            <person name="Bayer T."/>
            <person name="Micklem G."/>
            <person name="Kim H."/>
            <person name="Bhak J."/>
            <person name="Lajeunesse T.C."/>
            <person name="Voolstra C.R."/>
        </authorList>
    </citation>
    <scope>NUCLEOTIDE SEQUENCE [LARGE SCALE GENOMIC DNA]</scope>
    <source>
        <strain evidence="2 3">CCMP2467</strain>
    </source>
</reference>
<feature type="region of interest" description="Disordered" evidence="1">
    <location>
        <begin position="138"/>
        <end position="185"/>
    </location>
</feature>
<accession>A0A1Q9EXM7</accession>
<name>A0A1Q9EXM7_SYMMI</name>
<comment type="caution">
    <text evidence="2">The sequence shown here is derived from an EMBL/GenBank/DDBJ whole genome shotgun (WGS) entry which is preliminary data.</text>
</comment>
<proteinExistence type="predicted"/>
<dbReference type="Gene3D" id="3.40.50.150">
    <property type="entry name" value="Vaccinia Virus protein VP39"/>
    <property type="match status" value="1"/>
</dbReference>